<dbReference type="AlphaFoldDB" id="A0AB34FVM8"/>
<dbReference type="EMBL" id="JAQHRD010000003">
    <property type="protein sequence ID" value="KAJ6443427.1"/>
    <property type="molecule type" value="Genomic_DNA"/>
</dbReference>
<name>A0AB34FVM8_9HYPO</name>
<evidence type="ECO:0000313" key="1">
    <source>
        <dbReference type="EMBL" id="KAJ6443427.1"/>
    </source>
</evidence>
<protein>
    <submittedName>
        <fullName evidence="1">Uncharacterized protein</fullName>
    </submittedName>
</protein>
<keyword evidence="2" id="KW-1185">Reference proteome</keyword>
<proteinExistence type="predicted"/>
<evidence type="ECO:0000313" key="2">
    <source>
        <dbReference type="Proteomes" id="UP001163105"/>
    </source>
</evidence>
<comment type="caution">
    <text evidence="1">The sequence shown here is derived from an EMBL/GenBank/DDBJ whole genome shotgun (WGS) entry which is preliminary data.</text>
</comment>
<organism evidence="1 2">
    <name type="scientific">Purpureocillium lavendulum</name>
    <dbReference type="NCBI Taxonomy" id="1247861"/>
    <lineage>
        <taxon>Eukaryota</taxon>
        <taxon>Fungi</taxon>
        <taxon>Dikarya</taxon>
        <taxon>Ascomycota</taxon>
        <taxon>Pezizomycotina</taxon>
        <taxon>Sordariomycetes</taxon>
        <taxon>Hypocreomycetidae</taxon>
        <taxon>Hypocreales</taxon>
        <taxon>Ophiocordycipitaceae</taxon>
        <taxon>Purpureocillium</taxon>
    </lineage>
</organism>
<accession>A0AB34FVM8</accession>
<reference evidence="1" key="1">
    <citation type="submission" date="2023-01" db="EMBL/GenBank/DDBJ databases">
        <title>The growth and conidiation of Purpureocillium lavendulum are regulated by nitrogen source and histone H3K14 acetylation.</title>
        <authorList>
            <person name="Tang P."/>
            <person name="Han J."/>
            <person name="Zhang C."/>
            <person name="Tang P."/>
            <person name="Qi F."/>
            <person name="Zhang K."/>
            <person name="Liang L."/>
        </authorList>
    </citation>
    <scope>NUCLEOTIDE SEQUENCE</scope>
    <source>
        <strain evidence="1">YMF1.00683</strain>
    </source>
</reference>
<dbReference type="Proteomes" id="UP001163105">
    <property type="component" value="Unassembled WGS sequence"/>
</dbReference>
<sequence length="74" mass="7890">MVSNAGCEPRLSAAETDFGSRVTAILANYLSTSDEQGMKHTLAWFSTHQPPGSRRGRMVTSAVPALSTESVCFA</sequence>
<gene>
    <name evidence="1" type="ORF">O9K51_04606</name>
</gene>